<dbReference type="InterPro" id="IPR021027">
    <property type="entry name" value="Transposase_put_HTH"/>
</dbReference>
<evidence type="ECO:0008006" key="12">
    <source>
        <dbReference type="Google" id="ProtNLM"/>
    </source>
</evidence>
<proteinExistence type="inferred from homology"/>
<dbReference type="Pfam" id="PF01385">
    <property type="entry name" value="OrfB_IS605"/>
    <property type="match status" value="1"/>
</dbReference>
<dbReference type="EMBL" id="NEXF01000797">
    <property type="protein sequence ID" value="PSO01589.1"/>
    <property type="molecule type" value="Genomic_DNA"/>
</dbReference>
<keyword evidence="5" id="KW-0238">DNA-binding</keyword>
<evidence type="ECO:0000256" key="6">
    <source>
        <dbReference type="ARBA" id="ARBA00023172"/>
    </source>
</evidence>
<dbReference type="Pfam" id="PF12323">
    <property type="entry name" value="HTH_OrfB_IS605"/>
    <property type="match status" value="1"/>
</dbReference>
<keyword evidence="2" id="KW-0815">Transposition</keyword>
<comment type="caution">
    <text evidence="10">The sequence shown here is derived from an EMBL/GenBank/DDBJ whole genome shotgun (WGS) entry which is preliminary data.</text>
</comment>
<gene>
    <name evidence="10" type="ORF">B9Q04_20645</name>
</gene>
<dbReference type="GO" id="GO:0032196">
    <property type="term" value="P:transposition"/>
    <property type="evidence" value="ECO:0007669"/>
    <property type="project" value="UniProtKB-KW"/>
</dbReference>
<keyword evidence="3" id="KW-0479">Metal-binding</keyword>
<feature type="domain" description="Probable transposase IS891/IS1136/IS1341" evidence="7">
    <location>
        <begin position="165"/>
        <end position="279"/>
    </location>
</feature>
<evidence type="ECO:0000256" key="3">
    <source>
        <dbReference type="ARBA" id="ARBA00022723"/>
    </source>
</evidence>
<dbReference type="GO" id="GO:0003677">
    <property type="term" value="F:DNA binding"/>
    <property type="evidence" value="ECO:0007669"/>
    <property type="project" value="UniProtKB-KW"/>
</dbReference>
<evidence type="ECO:0000256" key="2">
    <source>
        <dbReference type="ARBA" id="ARBA00022578"/>
    </source>
</evidence>
<keyword evidence="6" id="KW-0233">DNA recombination</keyword>
<evidence type="ECO:0000259" key="8">
    <source>
        <dbReference type="Pfam" id="PF07282"/>
    </source>
</evidence>
<keyword evidence="4" id="KW-0862">Zinc</keyword>
<dbReference type="NCBIfam" id="TIGR01766">
    <property type="entry name" value="IS200/IS605 family accessory protein TnpB-like domain"/>
    <property type="match status" value="1"/>
</dbReference>
<name>A0A2R6BST2_9ARCH</name>
<dbReference type="GO" id="GO:0006310">
    <property type="term" value="P:DNA recombination"/>
    <property type="evidence" value="ECO:0007669"/>
    <property type="project" value="UniProtKB-KW"/>
</dbReference>
<sequence>MIKTLKVRLYPNEKQKILLEKHFGACRFVWNYFLELRTRYYAESKAKGKPQGLNYFETCKLLTELKKEKQWLYEVSNPSLQQVLRKLDNAFTAFFRKNAGYPKFKSKKDNQYFVVPTGVKATRRKIIIPKFLEGIRYRDKTDASTLGKIKQAVITKVADRYFASLYYEAPDSEKKADTEFAVGVDRGISRFAVLSDGIAIENPRFLQSFERKLRREHRRLSRKLRGSKNRAKQRLRLAKVYLKLSDSRSDFLHKLSGAIAKSYSTVVLEDLNIQGMVHNTRLAKHILDASWGAFGRMLEYKAVNTVKIGRFEPSSKTCSDCGWYNPSLKLSDRIFRCKECGLIIDRDLNASINVRNIGLIKVGWGTPEFTPVETPLAGYLSRRGISYVSLKQEPQSLQG</sequence>
<dbReference type="Pfam" id="PF07282">
    <property type="entry name" value="Cas12f1-like_TNB"/>
    <property type="match status" value="1"/>
</dbReference>
<evidence type="ECO:0000259" key="9">
    <source>
        <dbReference type="Pfam" id="PF12323"/>
    </source>
</evidence>
<comment type="similarity">
    <text evidence="1">In the C-terminal section; belongs to the transposase 35 family.</text>
</comment>
<organism evidence="10 11">
    <name type="scientific">Candidatus Marsarchaeota G2 archaeon BE_D</name>
    <dbReference type="NCBI Taxonomy" id="1978158"/>
    <lineage>
        <taxon>Archaea</taxon>
        <taxon>Candidatus Marsarchaeota</taxon>
        <taxon>Candidatus Marsarchaeota group 2</taxon>
    </lineage>
</organism>
<dbReference type="InterPro" id="IPR010095">
    <property type="entry name" value="Cas12f1-like_TNB"/>
</dbReference>
<feature type="domain" description="Cas12f1-like TNB" evidence="8">
    <location>
        <begin position="291"/>
        <end position="354"/>
    </location>
</feature>
<evidence type="ECO:0000256" key="4">
    <source>
        <dbReference type="ARBA" id="ARBA00022833"/>
    </source>
</evidence>
<dbReference type="InterPro" id="IPR001959">
    <property type="entry name" value="Transposase"/>
</dbReference>
<reference evidence="10 11" key="1">
    <citation type="submission" date="2017-04" db="EMBL/GenBank/DDBJ databases">
        <title>Novel microbial lineages endemic to geothermal iron-oxide mats fill important gaps in the evolutionary history of Archaea.</title>
        <authorList>
            <person name="Jay Z.J."/>
            <person name="Beam J.P."/>
            <person name="Dlakic M."/>
            <person name="Rusch D.B."/>
            <person name="Kozubal M.A."/>
            <person name="Inskeep W.P."/>
        </authorList>
    </citation>
    <scope>NUCLEOTIDE SEQUENCE [LARGE SCALE GENOMIC DNA]</scope>
    <source>
        <strain evidence="10">BE_D</strain>
    </source>
</reference>
<dbReference type="AlphaFoldDB" id="A0A2R6BST2"/>
<dbReference type="GO" id="GO:0046872">
    <property type="term" value="F:metal ion binding"/>
    <property type="evidence" value="ECO:0007669"/>
    <property type="project" value="UniProtKB-KW"/>
</dbReference>
<evidence type="ECO:0000313" key="11">
    <source>
        <dbReference type="Proteomes" id="UP000242015"/>
    </source>
</evidence>
<evidence type="ECO:0000259" key="7">
    <source>
        <dbReference type="Pfam" id="PF01385"/>
    </source>
</evidence>
<evidence type="ECO:0000256" key="5">
    <source>
        <dbReference type="ARBA" id="ARBA00023125"/>
    </source>
</evidence>
<evidence type="ECO:0000256" key="1">
    <source>
        <dbReference type="ARBA" id="ARBA00008761"/>
    </source>
</evidence>
<feature type="domain" description="Transposase putative helix-turn-helix" evidence="9">
    <location>
        <begin position="1"/>
        <end position="45"/>
    </location>
</feature>
<dbReference type="NCBIfam" id="NF040570">
    <property type="entry name" value="guided_TnpB"/>
    <property type="match status" value="1"/>
</dbReference>
<evidence type="ECO:0000313" key="10">
    <source>
        <dbReference type="EMBL" id="PSO01589.1"/>
    </source>
</evidence>
<protein>
    <recommendedName>
        <fullName evidence="12">Transposase</fullName>
    </recommendedName>
</protein>
<accession>A0A2R6BST2</accession>
<dbReference type="Proteomes" id="UP000242015">
    <property type="component" value="Unassembled WGS sequence"/>
</dbReference>